<sequence length="227" mass="25036">MLLEDPLVADDALVAVDMLVGVDGTLVSVDDMLVTVDAAVVDGIEEVGLVDEELGNAAVDGDVWRVDRLEVCDEKDDVDVWVFRLDEVNRVDEVKTVDEVKRLGEVRRLDEVKVLDRLNVFWVVDEKLRELLLLEMVKRIVEDGLELPLDWLDENVPDWVVVGVGLDDEAVPDCDELVLEGKELAPLPICADTVDDDADRVEEVVVVVVVIRVDACAAAAAAAELER</sequence>
<name>A0ABR1NXJ5_DIAER</name>
<protein>
    <submittedName>
        <fullName evidence="1">Uncharacterized protein</fullName>
    </submittedName>
</protein>
<accession>A0ABR1NXJ5</accession>
<comment type="caution">
    <text evidence="1">The sequence shown here is derived from an EMBL/GenBank/DDBJ whole genome shotgun (WGS) entry which is preliminary data.</text>
</comment>
<proteinExistence type="predicted"/>
<keyword evidence="2" id="KW-1185">Reference proteome</keyword>
<reference evidence="1 2" key="1">
    <citation type="submission" date="2024-02" db="EMBL/GenBank/DDBJ databases">
        <title>De novo assembly and annotation of 12 fungi associated with fruit tree decline syndrome in Ontario, Canada.</title>
        <authorList>
            <person name="Sulman M."/>
            <person name="Ellouze W."/>
            <person name="Ilyukhin E."/>
        </authorList>
    </citation>
    <scope>NUCLEOTIDE SEQUENCE [LARGE SCALE GENOMIC DNA]</scope>
    <source>
        <strain evidence="1 2">M169</strain>
    </source>
</reference>
<dbReference type="Proteomes" id="UP001430848">
    <property type="component" value="Unassembled WGS sequence"/>
</dbReference>
<organism evidence="1 2">
    <name type="scientific">Diaporthe eres</name>
    <name type="common">Phomopsis oblonga</name>
    <dbReference type="NCBI Taxonomy" id="83184"/>
    <lineage>
        <taxon>Eukaryota</taxon>
        <taxon>Fungi</taxon>
        <taxon>Dikarya</taxon>
        <taxon>Ascomycota</taxon>
        <taxon>Pezizomycotina</taxon>
        <taxon>Sordariomycetes</taxon>
        <taxon>Sordariomycetidae</taxon>
        <taxon>Diaporthales</taxon>
        <taxon>Diaporthaceae</taxon>
        <taxon>Diaporthe</taxon>
        <taxon>Diaporthe eres species complex</taxon>
    </lineage>
</organism>
<evidence type="ECO:0000313" key="2">
    <source>
        <dbReference type="Proteomes" id="UP001430848"/>
    </source>
</evidence>
<evidence type="ECO:0000313" key="1">
    <source>
        <dbReference type="EMBL" id="KAK7719102.1"/>
    </source>
</evidence>
<gene>
    <name evidence="1" type="ORF">SLS63_010252</name>
</gene>
<dbReference type="EMBL" id="JAKNSF020000082">
    <property type="protein sequence ID" value="KAK7719102.1"/>
    <property type="molecule type" value="Genomic_DNA"/>
</dbReference>